<evidence type="ECO:0000313" key="3">
    <source>
        <dbReference type="Proteomes" id="UP000565441"/>
    </source>
</evidence>
<comment type="caution">
    <text evidence="2">The sequence shown here is derived from an EMBL/GenBank/DDBJ whole genome shotgun (WGS) entry which is preliminary data.</text>
</comment>
<proteinExistence type="predicted"/>
<feature type="region of interest" description="Disordered" evidence="1">
    <location>
        <begin position="89"/>
        <end position="150"/>
    </location>
</feature>
<keyword evidence="3" id="KW-1185">Reference proteome</keyword>
<gene>
    <name evidence="2" type="ORF">D9615_002929</name>
</gene>
<dbReference type="EMBL" id="JAACJP010000008">
    <property type="protein sequence ID" value="KAF5382760.1"/>
    <property type="molecule type" value="Genomic_DNA"/>
</dbReference>
<evidence type="ECO:0000313" key="2">
    <source>
        <dbReference type="EMBL" id="KAF5382760.1"/>
    </source>
</evidence>
<sequence length="217" mass="23881">MSSQTTYTAESSSRPRYRKRTVSLTSLSSVQSRITLDLPKAQPALSTTHTRAHSAYGSFIPTPSAHTNLDHLTRSFNLPLSTRLPRLSRTPSRWVEEDDSPLSSGTSSPTIPSFSRTASPPPILSPSLASSSTTLHTLAESSPGHIRKQSNELDPILAKLERRSKLLTKKVYCGTCNKAGSDYPKCGRCDAMWCSRECRMFGGKRHVCASRTLKDKQ</sequence>
<dbReference type="AlphaFoldDB" id="A0A8H5M677"/>
<protein>
    <submittedName>
        <fullName evidence="2">Uncharacterized protein</fullName>
    </submittedName>
</protein>
<feature type="compositionally biased region" description="Low complexity" evidence="1">
    <location>
        <begin position="125"/>
        <end position="142"/>
    </location>
</feature>
<dbReference type="Proteomes" id="UP000565441">
    <property type="component" value="Unassembled WGS sequence"/>
</dbReference>
<evidence type="ECO:0000256" key="1">
    <source>
        <dbReference type="SAM" id="MobiDB-lite"/>
    </source>
</evidence>
<feature type="compositionally biased region" description="Polar residues" evidence="1">
    <location>
        <begin position="101"/>
        <end position="116"/>
    </location>
</feature>
<organism evidence="2 3">
    <name type="scientific">Tricholomella constricta</name>
    <dbReference type="NCBI Taxonomy" id="117010"/>
    <lineage>
        <taxon>Eukaryota</taxon>
        <taxon>Fungi</taxon>
        <taxon>Dikarya</taxon>
        <taxon>Basidiomycota</taxon>
        <taxon>Agaricomycotina</taxon>
        <taxon>Agaricomycetes</taxon>
        <taxon>Agaricomycetidae</taxon>
        <taxon>Agaricales</taxon>
        <taxon>Tricholomatineae</taxon>
        <taxon>Lyophyllaceae</taxon>
        <taxon>Tricholomella</taxon>
    </lineage>
</organism>
<dbReference type="OrthoDB" id="2526979at2759"/>
<name>A0A8H5M677_9AGAR</name>
<feature type="region of interest" description="Disordered" evidence="1">
    <location>
        <begin position="1"/>
        <end position="24"/>
    </location>
</feature>
<reference evidence="2 3" key="1">
    <citation type="journal article" date="2020" name="ISME J.">
        <title>Uncovering the hidden diversity of litter-decomposition mechanisms in mushroom-forming fungi.</title>
        <authorList>
            <person name="Floudas D."/>
            <person name="Bentzer J."/>
            <person name="Ahren D."/>
            <person name="Johansson T."/>
            <person name="Persson P."/>
            <person name="Tunlid A."/>
        </authorList>
    </citation>
    <scope>NUCLEOTIDE SEQUENCE [LARGE SCALE GENOMIC DNA]</scope>
    <source>
        <strain evidence="2 3">CBS 661.87</strain>
    </source>
</reference>
<feature type="compositionally biased region" description="Polar residues" evidence="1">
    <location>
        <begin position="1"/>
        <end position="14"/>
    </location>
</feature>
<accession>A0A8H5M677</accession>